<dbReference type="Proteomes" id="UP000001471">
    <property type="component" value="Unassembled WGS sequence"/>
</dbReference>
<reference evidence="3" key="1">
    <citation type="journal article" date="2013" name="G3 (Bethesda)">
        <title>Comparative genomics of a plant-pathogenic fungus, Pyrenophora tritici-repentis, reveals transduplication and the impact of repeat elements on pathogenicity and population divergence.</title>
        <authorList>
            <person name="Manning V.A."/>
            <person name="Pandelova I."/>
            <person name="Dhillon B."/>
            <person name="Wilhelm L.J."/>
            <person name="Goodwin S.B."/>
            <person name="Berlin A.M."/>
            <person name="Figueroa M."/>
            <person name="Freitag M."/>
            <person name="Hane J.K."/>
            <person name="Henrissat B."/>
            <person name="Holman W.H."/>
            <person name="Kodira C.D."/>
            <person name="Martin J."/>
            <person name="Oliver R.P."/>
            <person name="Robbertse B."/>
            <person name="Schackwitz W."/>
            <person name="Schwartz D.C."/>
            <person name="Spatafora J.W."/>
            <person name="Turgeon B.G."/>
            <person name="Yandava C."/>
            <person name="Young S."/>
            <person name="Zhou S."/>
            <person name="Zeng Q."/>
            <person name="Grigoriev I.V."/>
            <person name="Ma L.-J."/>
            <person name="Ciuffetti L.M."/>
        </authorList>
    </citation>
    <scope>NUCLEOTIDE SEQUENCE [LARGE SCALE GENOMIC DNA]</scope>
    <source>
        <strain evidence="3">Pt-1C-BFP</strain>
    </source>
</reference>
<protein>
    <submittedName>
        <fullName evidence="2">Uncharacterized protein</fullName>
    </submittedName>
</protein>
<evidence type="ECO:0000256" key="1">
    <source>
        <dbReference type="SAM" id="MobiDB-lite"/>
    </source>
</evidence>
<gene>
    <name evidence="2" type="ORF">PTRG_06093</name>
</gene>
<dbReference type="HOGENOM" id="CLU_3051456_0_0_1"/>
<organism evidence="2 3">
    <name type="scientific">Pyrenophora tritici-repentis (strain Pt-1C-BFP)</name>
    <name type="common">Wheat tan spot fungus</name>
    <name type="synonym">Drechslera tritici-repentis</name>
    <dbReference type="NCBI Taxonomy" id="426418"/>
    <lineage>
        <taxon>Eukaryota</taxon>
        <taxon>Fungi</taxon>
        <taxon>Dikarya</taxon>
        <taxon>Ascomycota</taxon>
        <taxon>Pezizomycotina</taxon>
        <taxon>Dothideomycetes</taxon>
        <taxon>Pleosporomycetidae</taxon>
        <taxon>Pleosporales</taxon>
        <taxon>Pleosporineae</taxon>
        <taxon>Pleosporaceae</taxon>
        <taxon>Pyrenophora</taxon>
    </lineage>
</organism>
<proteinExistence type="predicted"/>
<dbReference type="AlphaFoldDB" id="B2W5T5"/>
<dbReference type="EMBL" id="DS231619">
    <property type="protein sequence ID" value="EDU49013.1"/>
    <property type="molecule type" value="Genomic_DNA"/>
</dbReference>
<name>B2W5T5_PYRTR</name>
<dbReference type="InParanoid" id="B2W5T5"/>
<accession>B2W5T5</accession>
<feature type="region of interest" description="Disordered" evidence="1">
    <location>
        <begin position="1"/>
        <end position="54"/>
    </location>
</feature>
<sequence>MALYMRAPPGSGVLDAISSSPDASDVHSRRSLGPTPVTSGAYRPARLRMAAPTS</sequence>
<evidence type="ECO:0000313" key="3">
    <source>
        <dbReference type="Proteomes" id="UP000001471"/>
    </source>
</evidence>
<evidence type="ECO:0000313" key="2">
    <source>
        <dbReference type="EMBL" id="EDU49013.1"/>
    </source>
</evidence>